<feature type="region of interest" description="Disordered" evidence="1">
    <location>
        <begin position="1377"/>
        <end position="1420"/>
    </location>
</feature>
<feature type="region of interest" description="Disordered" evidence="1">
    <location>
        <begin position="1747"/>
        <end position="1839"/>
    </location>
</feature>
<feature type="compositionally biased region" description="Low complexity" evidence="1">
    <location>
        <begin position="1910"/>
        <end position="1922"/>
    </location>
</feature>
<feature type="region of interest" description="Disordered" evidence="1">
    <location>
        <begin position="931"/>
        <end position="977"/>
    </location>
</feature>
<feature type="compositionally biased region" description="Polar residues" evidence="1">
    <location>
        <begin position="1769"/>
        <end position="1780"/>
    </location>
</feature>
<feature type="compositionally biased region" description="Polar residues" evidence="1">
    <location>
        <begin position="547"/>
        <end position="558"/>
    </location>
</feature>
<feature type="compositionally biased region" description="Low complexity" evidence="1">
    <location>
        <begin position="710"/>
        <end position="721"/>
    </location>
</feature>
<evidence type="ECO:0000313" key="3">
    <source>
        <dbReference type="Proteomes" id="UP000232323"/>
    </source>
</evidence>
<feature type="compositionally biased region" description="Polar residues" evidence="1">
    <location>
        <begin position="2245"/>
        <end position="2255"/>
    </location>
</feature>
<gene>
    <name evidence="2" type="ORF">CEUSTIGMA_g507.t1</name>
</gene>
<feature type="compositionally biased region" description="Low complexity" evidence="1">
    <location>
        <begin position="1478"/>
        <end position="1493"/>
    </location>
</feature>
<feature type="region of interest" description="Disordered" evidence="1">
    <location>
        <begin position="602"/>
        <end position="658"/>
    </location>
</feature>
<feature type="compositionally biased region" description="Low complexity" evidence="1">
    <location>
        <begin position="3511"/>
        <end position="3528"/>
    </location>
</feature>
<feature type="region of interest" description="Disordered" evidence="1">
    <location>
        <begin position="1137"/>
        <end position="1166"/>
    </location>
</feature>
<feature type="region of interest" description="Disordered" evidence="1">
    <location>
        <begin position="1447"/>
        <end position="1503"/>
    </location>
</feature>
<feature type="region of interest" description="Disordered" evidence="1">
    <location>
        <begin position="2131"/>
        <end position="2174"/>
    </location>
</feature>
<feature type="region of interest" description="Disordered" evidence="1">
    <location>
        <begin position="3337"/>
        <end position="3360"/>
    </location>
</feature>
<feature type="region of interest" description="Disordered" evidence="1">
    <location>
        <begin position="180"/>
        <end position="205"/>
    </location>
</feature>
<feature type="compositionally biased region" description="Polar residues" evidence="1">
    <location>
        <begin position="603"/>
        <end position="631"/>
    </location>
</feature>
<feature type="compositionally biased region" description="Low complexity" evidence="1">
    <location>
        <begin position="112"/>
        <end position="129"/>
    </location>
</feature>
<feature type="compositionally biased region" description="Polar residues" evidence="1">
    <location>
        <begin position="1457"/>
        <end position="1469"/>
    </location>
</feature>
<keyword evidence="3" id="KW-1185">Reference proteome</keyword>
<feature type="compositionally biased region" description="Basic and acidic residues" evidence="1">
    <location>
        <begin position="2508"/>
        <end position="2520"/>
    </location>
</feature>
<feature type="compositionally biased region" description="Polar residues" evidence="1">
    <location>
        <begin position="966"/>
        <end position="976"/>
    </location>
</feature>
<feature type="compositionally biased region" description="Polar residues" evidence="1">
    <location>
        <begin position="2131"/>
        <end position="2142"/>
    </location>
</feature>
<dbReference type="Proteomes" id="UP000232323">
    <property type="component" value="Unassembled WGS sequence"/>
</dbReference>
<comment type="caution">
    <text evidence="2">The sequence shown here is derived from an EMBL/GenBank/DDBJ whole genome shotgun (WGS) entry which is preliminary data.</text>
</comment>
<feature type="compositionally biased region" description="Polar residues" evidence="1">
    <location>
        <begin position="180"/>
        <end position="200"/>
    </location>
</feature>
<protein>
    <submittedName>
        <fullName evidence="2">Uncharacterized protein</fullName>
    </submittedName>
</protein>
<feature type="compositionally biased region" description="Low complexity" evidence="1">
    <location>
        <begin position="1638"/>
        <end position="1651"/>
    </location>
</feature>
<feature type="region of interest" description="Disordered" evidence="1">
    <location>
        <begin position="467"/>
        <end position="566"/>
    </location>
</feature>
<feature type="compositionally biased region" description="Polar residues" evidence="1">
    <location>
        <begin position="502"/>
        <end position="511"/>
    </location>
</feature>
<feature type="compositionally biased region" description="Low complexity" evidence="1">
    <location>
        <begin position="1889"/>
        <end position="1903"/>
    </location>
</feature>
<feature type="region of interest" description="Disordered" evidence="1">
    <location>
        <begin position="2508"/>
        <end position="2530"/>
    </location>
</feature>
<feature type="compositionally biased region" description="Polar residues" evidence="1">
    <location>
        <begin position="1137"/>
        <end position="1160"/>
    </location>
</feature>
<feature type="compositionally biased region" description="Pro residues" evidence="1">
    <location>
        <begin position="639"/>
        <end position="650"/>
    </location>
</feature>
<feature type="region of interest" description="Disordered" evidence="1">
    <location>
        <begin position="697"/>
        <end position="745"/>
    </location>
</feature>
<feature type="compositionally biased region" description="Polar residues" evidence="1">
    <location>
        <begin position="482"/>
        <end position="493"/>
    </location>
</feature>
<feature type="region of interest" description="Disordered" evidence="1">
    <location>
        <begin position="1205"/>
        <end position="1230"/>
    </location>
</feature>
<feature type="region of interest" description="Disordered" evidence="1">
    <location>
        <begin position="2657"/>
        <end position="2695"/>
    </location>
</feature>
<feature type="compositionally biased region" description="Basic and acidic residues" evidence="1">
    <location>
        <begin position="1377"/>
        <end position="1391"/>
    </location>
</feature>
<evidence type="ECO:0000313" key="2">
    <source>
        <dbReference type="EMBL" id="GAX73054.1"/>
    </source>
</evidence>
<accession>A0A250WQC4</accession>
<dbReference type="EMBL" id="BEGY01000002">
    <property type="protein sequence ID" value="GAX73054.1"/>
    <property type="molecule type" value="Genomic_DNA"/>
</dbReference>
<feature type="region of interest" description="Disordered" evidence="1">
    <location>
        <begin position="112"/>
        <end position="150"/>
    </location>
</feature>
<feature type="region of interest" description="Disordered" evidence="1">
    <location>
        <begin position="1516"/>
        <end position="1562"/>
    </location>
</feature>
<feature type="region of interest" description="Disordered" evidence="1">
    <location>
        <begin position="2236"/>
        <end position="2260"/>
    </location>
</feature>
<organism evidence="2 3">
    <name type="scientific">Chlamydomonas eustigma</name>
    <dbReference type="NCBI Taxonomy" id="1157962"/>
    <lineage>
        <taxon>Eukaryota</taxon>
        <taxon>Viridiplantae</taxon>
        <taxon>Chlorophyta</taxon>
        <taxon>core chlorophytes</taxon>
        <taxon>Chlorophyceae</taxon>
        <taxon>CS clade</taxon>
        <taxon>Chlamydomonadales</taxon>
        <taxon>Chlamydomonadaceae</taxon>
        <taxon>Chlamydomonas</taxon>
    </lineage>
</organism>
<feature type="compositionally biased region" description="Polar residues" evidence="1">
    <location>
        <begin position="853"/>
        <end position="867"/>
    </location>
</feature>
<feature type="region of interest" description="Disordered" evidence="1">
    <location>
        <begin position="763"/>
        <end position="882"/>
    </location>
</feature>
<proteinExistence type="predicted"/>
<name>A0A250WQC4_9CHLO</name>
<reference evidence="2 3" key="1">
    <citation type="submission" date="2017-08" db="EMBL/GenBank/DDBJ databases">
        <title>Acidophilic green algal genome provides insights into adaptation to an acidic environment.</title>
        <authorList>
            <person name="Hirooka S."/>
            <person name="Hirose Y."/>
            <person name="Kanesaki Y."/>
            <person name="Higuchi S."/>
            <person name="Fujiwara T."/>
            <person name="Onuma R."/>
            <person name="Era A."/>
            <person name="Ohbayashi R."/>
            <person name="Uzuka A."/>
            <person name="Nozaki H."/>
            <person name="Yoshikawa H."/>
            <person name="Miyagishima S.Y."/>
        </authorList>
    </citation>
    <scope>NUCLEOTIDE SEQUENCE [LARGE SCALE GENOMIC DNA]</scope>
    <source>
        <strain evidence="2 3">NIES-2499</strain>
    </source>
</reference>
<feature type="compositionally biased region" description="Polar residues" evidence="1">
    <location>
        <begin position="2158"/>
        <end position="2168"/>
    </location>
</feature>
<feature type="compositionally biased region" description="Basic and acidic residues" evidence="1">
    <location>
        <begin position="11"/>
        <end position="24"/>
    </location>
</feature>
<feature type="region of interest" description="Disordered" evidence="1">
    <location>
        <begin position="3511"/>
        <end position="3542"/>
    </location>
</feature>
<evidence type="ECO:0000256" key="1">
    <source>
        <dbReference type="SAM" id="MobiDB-lite"/>
    </source>
</evidence>
<feature type="region of interest" description="Disordered" evidence="1">
    <location>
        <begin position="1871"/>
        <end position="1923"/>
    </location>
</feature>
<feature type="compositionally biased region" description="Polar residues" evidence="1">
    <location>
        <begin position="1653"/>
        <end position="1717"/>
    </location>
</feature>
<feature type="region of interest" description="Disordered" evidence="1">
    <location>
        <begin position="2447"/>
        <end position="2480"/>
    </location>
</feature>
<feature type="region of interest" description="Disordered" evidence="1">
    <location>
        <begin position="1"/>
        <end position="24"/>
    </location>
</feature>
<feature type="compositionally biased region" description="Polar residues" evidence="1">
    <location>
        <begin position="1829"/>
        <end position="1839"/>
    </location>
</feature>
<feature type="compositionally biased region" description="Polar residues" evidence="1">
    <location>
        <begin position="1871"/>
        <end position="1883"/>
    </location>
</feature>
<feature type="region of interest" description="Disordered" evidence="1">
    <location>
        <begin position="1621"/>
        <end position="1734"/>
    </location>
</feature>
<sequence>MKHFKLWSSHNEGEEKRPSTRRASLDLHPSHIHMGFTSGAGEKMRYLVQQVSSFRQSLPAAPATGTGFRRGSVMSAGQVFDPHFMARRCASQVVNLGDFAFQSAHVQQDYTSTNTSESAMSESSSLQRVSSEKRHPLSSNEQPGLPRNLSWLKRRSMGAVPESAGGSTESDHIHPQALSTLSSVPSSAPAARNTSLSSESKLTDEPLGHVSISGKAFSYNPESGSDDVLEAMPQNLLVNESKKEGDDSIGSQAHNFTINPGSAFTPQEAPTCNDSSMVMIQEAVAGSSLTRSPSSELLIQLKTELEALKREHASRLASLQTEDPLAYIGSNTIRHFSPQPAQPPLALNGYSLQSLNMVTTENDLLSVNNQLPSYMVTTENDLLSVNNQLPSYMGPPLRSIYSTRSTSLPISPTTRTPELKVQDNSVDTFTVQAVVATNMDLQGGTGDLEMSSSAEGDSKRQISNFIIASSNSPSKSPADAYSSKNDSSRSIHTSLKPGLGPQTLSSSSAVCSNDEPAGTFLDSGPSSMEVPPTERSSSSQHRRQASGLQSDGKQSSRVSAVPANGSAKRVATLLESDVTSDGVTSSRAMLLDAGMRMAARLGSQGSVDDSDRASSSTQQSESADFVSSSISLCRLPRGAQPPPPIAPPASPNSSCTLSSSELYPCALHSRMASLTPDQNNEDVMSIFAPSLDEARRRVMEQKSGDNPAPRRSISLGLLRSGSIGGEEANRDSNKGGSYGEFQEDSPYGQQDMVVSFPMLSDAGESAGGFAQPSRESKDYVVSEPVNAVRPPSMGRSRDHGEDSGSFEWLSKGYSSHDPSGHPGGKPPVLPRLPQLAENRVSSLQDAEGRKNGESSVEWLNQGYSSNPGGSGVVVEGDDEWLQELQYIPTEADHRRHEAGSPPHDDAMASLRDQQVPTRHQDQLMAHSSSLGMTSAVRGGGGNKGPQSEACKPPDGSSNRMQEQEVSKQQSPTSPSFTKILKATSRASMDFLRSSVGMSPPRNNVGGPATNSQQGPIQNASSALHVSHFNGSHESQMPTRASMRNKLPGASNEMGAGTGSGVGFLRALRRSSLDHRPLGIQPSFDAGYNSWDVDSASVPEVPEPSYDMGMLPLLQPPSMHSMRGMNSSVGQPSFTLNSGPSLETSATTPKARSCRSPSQKWRSPFQREHDIAESVPELIASAAFTQALPSRITTNDEAKTIAHYNQSTYRNEGTHSDKLPSQQGNNAEEAKTPVFSTNNSASAWLASSALFKTSRGLSKEAVLQHSGAEGQHVSNTLCYDGSDLPPKSYFSTLRAEIRPPVVGASFTTNQASIASDRLQVVNQASESSDLTAGQDVQKANPVRFGTKGAEGHVWPQDHIVLSSKHESGVDMTGLESKDLEGRAEKCETHDQGEDNASGSEEEDSSVMGTKDSDNIFPPTPRSITHRLAATSLKSMDFLRRAVLIRSNSPKSLKGNPREQLSNLGVSSSGSPLRPAQDESPTSATSARSSPQSRSLHQVEGSSRSMVARFSRILSGGIVSGSSAEDTPDQQRKPGVTGRAKSSFDMRATGKIVRDHPPGSEDELEGLVQPLQEPDHDEGMLFPVQPPSSIAYDLRAFQQSALPSNLHSPQGTSRASSESLIGLFPAESGPDMTEKPSDPTSSFTTTATTAKSANDLPTSGSEPESGVTAKSANDLPTSGSEPESGVTAKSANDLPTSGSEPESGVTAKSANDLPTSGSEPESGVTEAGGSIHATILDNPIQNTVSTLTVGFEPIPSPNQSFRGDRKGHASQEASLHKLTSQLLMEESSEDRVTASSFEVNPAHNPLPRISEDASLSSSSEVNPVPDIPSNAAPSLNTDMTQDSSAVRLTGVDLTGNTMYSDFQLAELAQSLSRHTSRSTSKSNMGSPAPVSRAGSSGITATSGSSQLRKGKSLSGLSQASQAQKPVLRDISGEICPIEEPSFKLTQEAVMQSSNSVARVSYDSSLIRLGSGSLHSSFTRELIHSHSGCSSVSSRSAPGDNAAASELMLPQGTHNVPPEAVWRLTGAMQGSQPHQEPGTLKEGRITAVATAKPVPDIVSMLLDKLNALPPGLKDQLMDQLSAQLLPLAPPSSSAPVSPPPPISAGLIDLESLPPSKKHFESIIATASSLSRDSLKTDTQNASTDMDTGIPACDGARAKPTTVMTPTRSGALTSKGKPKRNVSFAIDIAGPATKRGEDGKLVNACNDGKLVNACTDGKLVNACNDGKLVNACTDASPAPPFGSIHDPATSPQNSAIQEDSSVSSQLQQQQQQAVTVASPASAVHRTLRGHAVIPQSSSSAAAAAAAAAAAEVLEETVSLGQNDKVPPSVPVMKGFRSHSSRSHQGQGPWIGASTALDARSNVSYLAAADGNNQAVDTVVGDSMTVAQDKIMAQNISTTQPDWASAHHHPRLVTSQSLQRASPTQLTLLKLKQELTLLKLQKELSDLQHKAKARQQEHTITPVPLHQIEDAPPPTVTSGDLVDNTGHFKSEQTLIGDQEVTSDLSEPCLNATTEKELASPHEAGHEGTSITESQSTTMSMVPLLQTEANAVQETALPHHAVEGTALPHHAVEGTALPHHAVEGTALPHHAVKGTALPHHAVEGTALPHHAVEGTALPHHAVKGTALPHHAVTKTALPHNAVEGTTLPHHAVEYLKLPRHAVEGTTSPNAVDGTTLPHHAVEGTTSPNAVDGTTLPHHAVEGTTYPNAVEPYHDLDEDYLLCSSGGTSSNQLQESSRRAENTYVINKTSVGFTDVDSLINVSTVEGLEDAFLLPIPASEIFQQKVAIINAAIHHEMLLQPQQPHAESEEIRGITIGSGQFQAESEEMEMAVGSELTVGCQKMLIQEDASNAKDINKEREAATDNLDMRQAETSNISTLARAHTAADADAALAGVQAAAAAAAAAVPHVSDQSEAASAAALAIDETEATATAAQASDAADATAASALAEEETVAAAAVTTLPDVQAAAAAAAAAQASDTADASAASALAEEETVAAAAVTTLPDVQAAAAAAAAAQASDTADASAASALAEEETVAAAAVTTLPDVQAEASAAAAALVKEQAETAAAVTLPRVEEEDVVAAALAGQKPDAADSVLALKQGDAEGAVAIVNHQKSEILIFDGWAMSQPVDQLTLEGGAMSQPVDQLTLDGWAMSQPVEHLALEGGAMSQPVDQLTLDGWAMSQPVEHLALEGGAMSQLVEQLALNNSTDPEFYESGSGSMLSLGNSNACLPSPSANLMPASTLDTLLPALSSVRTGATPNLQHRVDQGVVTTMDQGSEGGPAAWPVNIGGHRVMPTVSGLQGLAATAAPSLDTGIITGVESELVAQTDVASEEELRAWPNAKEELASSPNVQDEIGTGSSMKEEIDARPGVQEEIDARPGINSIIPSEEVNNRYEAYVLEVPRPDYGICSTPVPGTPRTWQQQADDSFRRGSSPSLTGSAIIHASNPDGQPVTLEALVHAAWPPGSPLSPSSPLSAACAAGWVPLTGSANIEAISPDGDRVFLPAVVVVDARAIARTVNTSRPDSSPATTASSSGSKLTTPSTGDGRSEVLPVTEVLRLAVAGNVGGFNRLPNGSKTEEPSLKWDVGSFIKHQSGIRGSPGRAHLVSHALDDIDDE</sequence>